<dbReference type="Pfam" id="PF00057">
    <property type="entry name" value="Ldl_recept_a"/>
    <property type="match status" value="1"/>
</dbReference>
<keyword evidence="2" id="KW-0812">Transmembrane</keyword>
<name>A0A9D4BWW7_DREPO</name>
<feature type="disulfide bond" evidence="7">
    <location>
        <begin position="62"/>
        <end position="80"/>
    </location>
</feature>
<organism evidence="8 9">
    <name type="scientific">Dreissena polymorpha</name>
    <name type="common">Zebra mussel</name>
    <name type="synonym">Mytilus polymorpha</name>
    <dbReference type="NCBI Taxonomy" id="45954"/>
    <lineage>
        <taxon>Eukaryota</taxon>
        <taxon>Metazoa</taxon>
        <taxon>Spiralia</taxon>
        <taxon>Lophotrochozoa</taxon>
        <taxon>Mollusca</taxon>
        <taxon>Bivalvia</taxon>
        <taxon>Autobranchia</taxon>
        <taxon>Heteroconchia</taxon>
        <taxon>Euheterodonta</taxon>
        <taxon>Imparidentia</taxon>
        <taxon>Neoheterodontei</taxon>
        <taxon>Myida</taxon>
        <taxon>Dreissenoidea</taxon>
        <taxon>Dreissenidae</taxon>
        <taxon>Dreissena</taxon>
    </lineage>
</organism>
<evidence type="ECO:0000256" key="6">
    <source>
        <dbReference type="ARBA" id="ARBA00023157"/>
    </source>
</evidence>
<accession>A0A9D4BWW7</accession>
<dbReference type="InterPro" id="IPR002172">
    <property type="entry name" value="LDrepeatLR_classA_rpt"/>
</dbReference>
<dbReference type="CDD" id="cd00112">
    <property type="entry name" value="LDLa"/>
    <property type="match status" value="2"/>
</dbReference>
<evidence type="ECO:0000313" key="9">
    <source>
        <dbReference type="Proteomes" id="UP000828390"/>
    </source>
</evidence>
<dbReference type="Proteomes" id="UP000828390">
    <property type="component" value="Unassembled WGS sequence"/>
</dbReference>
<evidence type="ECO:0000313" key="8">
    <source>
        <dbReference type="EMBL" id="KAH3712772.1"/>
    </source>
</evidence>
<keyword evidence="6 7" id="KW-1015">Disulfide bond</keyword>
<evidence type="ECO:0000256" key="2">
    <source>
        <dbReference type="ARBA" id="ARBA00022692"/>
    </source>
</evidence>
<reference evidence="8" key="1">
    <citation type="journal article" date="2019" name="bioRxiv">
        <title>The Genome of the Zebra Mussel, Dreissena polymorpha: A Resource for Invasive Species Research.</title>
        <authorList>
            <person name="McCartney M.A."/>
            <person name="Auch B."/>
            <person name="Kono T."/>
            <person name="Mallez S."/>
            <person name="Zhang Y."/>
            <person name="Obille A."/>
            <person name="Becker A."/>
            <person name="Abrahante J.E."/>
            <person name="Garbe J."/>
            <person name="Badalamenti J.P."/>
            <person name="Herman A."/>
            <person name="Mangelson H."/>
            <person name="Liachko I."/>
            <person name="Sullivan S."/>
            <person name="Sone E.D."/>
            <person name="Koren S."/>
            <person name="Silverstein K.A.T."/>
            <person name="Beckman K.B."/>
            <person name="Gohl D.M."/>
        </authorList>
    </citation>
    <scope>NUCLEOTIDE SEQUENCE</scope>
    <source>
        <strain evidence="8">Duluth1</strain>
        <tissue evidence="8">Whole animal</tissue>
    </source>
</reference>
<evidence type="ECO:0000256" key="7">
    <source>
        <dbReference type="PROSITE-ProRule" id="PRU00124"/>
    </source>
</evidence>
<evidence type="ECO:0000256" key="3">
    <source>
        <dbReference type="ARBA" id="ARBA00022737"/>
    </source>
</evidence>
<evidence type="ECO:0000256" key="4">
    <source>
        <dbReference type="ARBA" id="ARBA00022989"/>
    </source>
</evidence>
<evidence type="ECO:0000256" key="5">
    <source>
        <dbReference type="ARBA" id="ARBA00023136"/>
    </source>
</evidence>
<dbReference type="InterPro" id="IPR036055">
    <property type="entry name" value="LDL_receptor-like_sf"/>
</dbReference>
<evidence type="ECO:0000256" key="1">
    <source>
        <dbReference type="ARBA" id="ARBA00004167"/>
    </source>
</evidence>
<dbReference type="PRINTS" id="PR00261">
    <property type="entry name" value="LDLRECEPTOR"/>
</dbReference>
<feature type="disulfide bond" evidence="7">
    <location>
        <begin position="100"/>
        <end position="118"/>
    </location>
</feature>
<dbReference type="Gene3D" id="4.10.400.10">
    <property type="entry name" value="Low-density Lipoprotein Receptor"/>
    <property type="match status" value="2"/>
</dbReference>
<dbReference type="GO" id="GO:0016192">
    <property type="term" value="P:vesicle-mediated transport"/>
    <property type="evidence" value="ECO:0007669"/>
    <property type="project" value="UniProtKB-ARBA"/>
</dbReference>
<dbReference type="EMBL" id="JAIWYP010000014">
    <property type="protein sequence ID" value="KAH3712772.1"/>
    <property type="molecule type" value="Genomic_DNA"/>
</dbReference>
<comment type="caution">
    <text evidence="8">The sequence shown here is derived from an EMBL/GenBank/DDBJ whole genome shotgun (WGS) entry which is preliminary data.</text>
</comment>
<comment type="subcellular location">
    <subcellularLocation>
        <location evidence="1">Membrane</location>
        <topology evidence="1">Single-pass membrane protein</topology>
    </subcellularLocation>
</comment>
<feature type="disulfide bond" evidence="7">
    <location>
        <begin position="74"/>
        <end position="89"/>
    </location>
</feature>
<protein>
    <submittedName>
        <fullName evidence="8">Uncharacterized protein</fullName>
    </submittedName>
</protein>
<sequence length="342" mass="38353">MPRYKNSGIRADLHLSTHSQQVREPLLYASMYVTMTTTVVTTGTKETCEVKYRECYYTEFACSYKLCIPEGKLCDGVANCKDGIDEENCGGNCTEDQYRCMNGRCIRRSNVCYGECDCYSTCDDERNCGNNSNRCIDKKDKKYLCDGANGCANTRMGMDEYFCKANQSECDPRTKIRCQEGRYLPVMGPERVTCDHYADCLNGEDVEGCGRSPYILCSPIEREVTGSFPFVEAYFRSLLKKYRLEFSRGSNQRLLSTATFVELLTVFKSSRITHRVTPVSSIVTSASVHPGSNDVTVDRRIASIAPTKQIVMQVSSGATTSGIAPTSQIKQTVVWHRYIDEG</sequence>
<dbReference type="InterPro" id="IPR050685">
    <property type="entry name" value="LDLR"/>
</dbReference>
<dbReference type="GO" id="GO:0005886">
    <property type="term" value="C:plasma membrane"/>
    <property type="evidence" value="ECO:0007669"/>
    <property type="project" value="TreeGrafter"/>
</dbReference>
<gene>
    <name evidence="8" type="ORF">DPMN_072529</name>
</gene>
<keyword evidence="4" id="KW-1133">Transmembrane helix</keyword>
<dbReference type="PROSITE" id="PS50068">
    <property type="entry name" value="LDLRA_2"/>
    <property type="match status" value="2"/>
</dbReference>
<keyword evidence="5" id="KW-0472">Membrane</keyword>
<reference evidence="8" key="2">
    <citation type="submission" date="2020-11" db="EMBL/GenBank/DDBJ databases">
        <authorList>
            <person name="McCartney M.A."/>
            <person name="Auch B."/>
            <person name="Kono T."/>
            <person name="Mallez S."/>
            <person name="Becker A."/>
            <person name="Gohl D.M."/>
            <person name="Silverstein K.A.T."/>
            <person name="Koren S."/>
            <person name="Bechman K.B."/>
            <person name="Herman A."/>
            <person name="Abrahante J.E."/>
            <person name="Garbe J."/>
        </authorList>
    </citation>
    <scope>NUCLEOTIDE SEQUENCE</scope>
    <source>
        <strain evidence="8">Duluth1</strain>
        <tissue evidence="8">Whole animal</tissue>
    </source>
</reference>
<dbReference type="SUPFAM" id="SSF57424">
    <property type="entry name" value="LDL receptor-like module"/>
    <property type="match status" value="1"/>
</dbReference>
<keyword evidence="9" id="KW-1185">Reference proteome</keyword>
<feature type="disulfide bond" evidence="7">
    <location>
        <begin position="93"/>
        <end position="105"/>
    </location>
</feature>
<proteinExistence type="predicted"/>
<comment type="caution">
    <text evidence="7">Lacks conserved residue(s) required for the propagation of feature annotation.</text>
</comment>
<dbReference type="AlphaFoldDB" id="A0A9D4BWW7"/>
<dbReference type="SMART" id="SM00192">
    <property type="entry name" value="LDLa"/>
    <property type="match status" value="3"/>
</dbReference>
<keyword evidence="3" id="KW-0677">Repeat</keyword>
<dbReference type="PANTHER" id="PTHR24270">
    <property type="entry name" value="LOW-DENSITY LIPOPROTEIN RECEPTOR-RELATED"/>
    <property type="match status" value="1"/>
</dbReference>
<feature type="disulfide bond" evidence="7">
    <location>
        <begin position="55"/>
        <end position="67"/>
    </location>
</feature>
<dbReference type="PANTHER" id="PTHR24270:SF61">
    <property type="entry name" value="EGF-LIKE DOMAIN-CONTAINING PROTEIN"/>
    <property type="match status" value="1"/>
</dbReference>